<dbReference type="Proteomes" id="UP001579974">
    <property type="component" value="Unassembled WGS sequence"/>
</dbReference>
<feature type="domain" description="Helix-turn-helix" evidence="1">
    <location>
        <begin position="18"/>
        <end position="49"/>
    </location>
</feature>
<dbReference type="Pfam" id="PF12728">
    <property type="entry name" value="HTH_17"/>
    <property type="match status" value="1"/>
</dbReference>
<proteinExistence type="predicted"/>
<dbReference type="EMBL" id="JBDXSU010000020">
    <property type="protein sequence ID" value="MFB5192322.1"/>
    <property type="molecule type" value="Genomic_DNA"/>
</dbReference>
<sequence length="74" mass="8650">MTNKPAWSPNDWKLDDQWIDVTDAAKKLNCCRATIYRWCDEGKLPTMPGVTKKKINWSCYLRTIQRMASDELAQ</sequence>
<comment type="caution">
    <text evidence="2">The sequence shown here is derived from an EMBL/GenBank/DDBJ whole genome shotgun (WGS) entry which is preliminary data.</text>
</comment>
<reference evidence="2 3" key="1">
    <citation type="journal article" date="2024" name="Int. J. Mol. Sci.">
        <title>Exploration of Alicyclobacillus spp. Genome in Search of Antibiotic Resistance.</title>
        <authorList>
            <person name="Bucka-Kolendo J."/>
            <person name="Kiousi D.E."/>
            <person name="Dekowska A."/>
            <person name="Mikolajczuk-Szczyrba A."/>
            <person name="Karadedos D.M."/>
            <person name="Michael P."/>
            <person name="Galanis A."/>
            <person name="Sokolowska B."/>
        </authorList>
    </citation>
    <scope>NUCLEOTIDE SEQUENCE [LARGE SCALE GENOMIC DNA]</scope>
    <source>
        <strain evidence="2 3">KKP 3000</strain>
    </source>
</reference>
<name>A0ABV5AJ74_9BACL</name>
<dbReference type="InterPro" id="IPR041657">
    <property type="entry name" value="HTH_17"/>
</dbReference>
<keyword evidence="3" id="KW-1185">Reference proteome</keyword>
<protein>
    <submittedName>
        <fullName evidence="2">Helix-turn-helix domain-containing protein</fullName>
    </submittedName>
</protein>
<evidence type="ECO:0000259" key="1">
    <source>
        <dbReference type="Pfam" id="PF12728"/>
    </source>
</evidence>
<gene>
    <name evidence="2" type="ORF">KKP3000_001516</name>
</gene>
<evidence type="ECO:0000313" key="2">
    <source>
        <dbReference type="EMBL" id="MFB5192322.1"/>
    </source>
</evidence>
<organism evidence="2 3">
    <name type="scientific">Alicyclobacillus fastidiosus</name>
    <dbReference type="NCBI Taxonomy" id="392011"/>
    <lineage>
        <taxon>Bacteria</taxon>
        <taxon>Bacillati</taxon>
        <taxon>Bacillota</taxon>
        <taxon>Bacilli</taxon>
        <taxon>Bacillales</taxon>
        <taxon>Alicyclobacillaceae</taxon>
        <taxon>Alicyclobacillus</taxon>
    </lineage>
</organism>
<evidence type="ECO:0000313" key="3">
    <source>
        <dbReference type="Proteomes" id="UP001579974"/>
    </source>
</evidence>
<accession>A0ABV5AJ74</accession>
<dbReference type="RefSeq" id="WP_275474092.1">
    <property type="nucleotide sequence ID" value="NZ_CP162940.1"/>
</dbReference>